<sequence length="738" mass="78468">MDMDQLIPISSLENAWARLSSNSEYQRCISMFFKAPSFYIGCSGLYAGTSKVTGRRAVYCDRQCCQRLSAELTNRVAELGEQAPHVEVRAENVEDVQILQLQSEAEVKTLFKDFKRAARYQKQCRQLAAARALLANVRHWTAPFQPLPPVAAVAPVMGMTQSLTATANSATLGDGNGYSKEAEALAIGPTYSPVQGDGACRNGVFQEYQDKPVPRSHPISRDSSMSSQSEDCETSSGNGHIRDDCASGTLGHHCTVAVAVRATGGLPGSAEAAEPVGHGRHLEDAALTPGPAASGYIPATVCAGETAAPGLADMRNAEQPVLRPLRTAVECADRWISDGATLHLTGMAASPPASCSSSVLPSCAATPLWLPATPRYALPMPSGSDAATAAAVAASLTCGVERDSHCPGSPAPEWRSGGNGTLGMQAVVTAAAAERDLGPRDITGACTYGGGAEGVLVVCCSIDLEWWERDNSKVTEVGWTMWDNLTRQLESRHHIVAENEALVNRIHVPDHKHDFLFGSSEKGSLAEGAAALQSDLDHYGERAWEKWWAQHHPQPRQQALSQQRLKRLENRQQEASQQCGREEKGEGQDATAPTSDEMGTSGRVAKDCLGQLARHADAVTTASEADEASTVPARGMTAHPPPPPRIQLVVVGHGLSQDLKALSSLLGVTIPAAAAIVDTADLAWAALEAAPGHERTAMSLRVLLKMLDIPASKLHNGGNDARYTLEAMLTLATLERNN</sequence>
<dbReference type="EMBL" id="BNCQ01000006">
    <property type="protein sequence ID" value="GIL99277.1"/>
    <property type="molecule type" value="Genomic_DNA"/>
</dbReference>
<evidence type="ECO:0000313" key="4">
    <source>
        <dbReference type="Proteomes" id="UP000722791"/>
    </source>
</evidence>
<dbReference type="Pfam" id="PF21762">
    <property type="entry name" value="DEDDh_C"/>
    <property type="match status" value="2"/>
</dbReference>
<evidence type="ECO:0000259" key="2">
    <source>
        <dbReference type="Pfam" id="PF21762"/>
    </source>
</evidence>
<name>A0A8J4DE03_9CHLO</name>
<dbReference type="SUPFAM" id="SSF53098">
    <property type="entry name" value="Ribonuclease H-like"/>
    <property type="match status" value="1"/>
</dbReference>
<feature type="region of interest" description="Disordered" evidence="1">
    <location>
        <begin position="617"/>
        <end position="641"/>
    </location>
</feature>
<proteinExistence type="predicted"/>
<dbReference type="InterPro" id="IPR036397">
    <property type="entry name" value="RNaseH_sf"/>
</dbReference>
<feature type="region of interest" description="Disordered" evidence="1">
    <location>
        <begin position="554"/>
        <end position="602"/>
    </location>
</feature>
<dbReference type="Gene3D" id="3.30.420.10">
    <property type="entry name" value="Ribonuclease H-like superfamily/Ribonuclease H"/>
    <property type="match status" value="1"/>
</dbReference>
<dbReference type="GO" id="GO:0003676">
    <property type="term" value="F:nucleic acid binding"/>
    <property type="evidence" value="ECO:0007669"/>
    <property type="project" value="InterPro"/>
</dbReference>
<dbReference type="InterPro" id="IPR012337">
    <property type="entry name" value="RNaseH-like_sf"/>
</dbReference>
<feature type="region of interest" description="Disordered" evidence="1">
    <location>
        <begin position="208"/>
        <end position="238"/>
    </location>
</feature>
<comment type="caution">
    <text evidence="3">The sequence shown here is derived from an EMBL/GenBank/DDBJ whole genome shotgun (WGS) entry which is preliminary data.</text>
</comment>
<dbReference type="InterPro" id="IPR040151">
    <property type="entry name" value="Gfd2/YDR514C-like"/>
</dbReference>
<dbReference type="PANTHER" id="PTHR28083">
    <property type="entry name" value="GOOD FOR FULL DBP5 ACTIVITY PROTEIN 2"/>
    <property type="match status" value="1"/>
</dbReference>
<organism evidence="3 4">
    <name type="scientific">Volvox reticuliferus</name>
    <dbReference type="NCBI Taxonomy" id="1737510"/>
    <lineage>
        <taxon>Eukaryota</taxon>
        <taxon>Viridiplantae</taxon>
        <taxon>Chlorophyta</taxon>
        <taxon>core chlorophytes</taxon>
        <taxon>Chlorophyceae</taxon>
        <taxon>CS clade</taxon>
        <taxon>Chlamydomonadales</taxon>
        <taxon>Volvocaceae</taxon>
        <taxon>Volvox</taxon>
    </lineage>
</organism>
<dbReference type="Proteomes" id="UP000722791">
    <property type="component" value="Unassembled WGS sequence"/>
</dbReference>
<protein>
    <recommendedName>
        <fullName evidence="2">Gfd2/YDR514C-like C-terminal domain-containing protein</fullName>
    </recommendedName>
</protein>
<gene>
    <name evidence="3" type="ORF">Vretimale_4436</name>
</gene>
<reference evidence="3" key="1">
    <citation type="journal article" date="2021" name="Proc. Natl. Acad. Sci. U.S.A.">
        <title>Three genomes in the algal genus Volvox reveal the fate of a haploid sex-determining region after a transition to homothallism.</title>
        <authorList>
            <person name="Yamamoto K."/>
            <person name="Hamaji T."/>
            <person name="Kawai-Toyooka H."/>
            <person name="Matsuzaki R."/>
            <person name="Takahashi F."/>
            <person name="Nishimura Y."/>
            <person name="Kawachi M."/>
            <person name="Noguchi H."/>
            <person name="Minakuchi Y."/>
            <person name="Umen J.G."/>
            <person name="Toyoda A."/>
            <person name="Nozaki H."/>
        </authorList>
    </citation>
    <scope>NUCLEOTIDE SEQUENCE</scope>
    <source>
        <strain evidence="3">NIES-3785</strain>
    </source>
</reference>
<accession>A0A8J4DE03</accession>
<feature type="domain" description="Gfd2/YDR514C-like C-terminal" evidence="2">
    <location>
        <begin position="459"/>
        <end position="538"/>
    </location>
</feature>
<dbReference type="InterPro" id="IPR048519">
    <property type="entry name" value="Gfd2/YDR514C-like_C"/>
</dbReference>
<evidence type="ECO:0000313" key="3">
    <source>
        <dbReference type="EMBL" id="GIL99277.1"/>
    </source>
</evidence>
<evidence type="ECO:0000256" key="1">
    <source>
        <dbReference type="SAM" id="MobiDB-lite"/>
    </source>
</evidence>
<dbReference type="PANTHER" id="PTHR28083:SF1">
    <property type="entry name" value="GOOD FOR FULL DBP5 ACTIVITY PROTEIN 2"/>
    <property type="match status" value="1"/>
</dbReference>
<dbReference type="AlphaFoldDB" id="A0A8J4DE03"/>
<feature type="domain" description="Gfd2/YDR514C-like C-terminal" evidence="2">
    <location>
        <begin position="645"/>
        <end position="730"/>
    </location>
</feature>